<organism evidence="4 5">
    <name type="scientific">Jiella pelagia</name>
    <dbReference type="NCBI Taxonomy" id="2986949"/>
    <lineage>
        <taxon>Bacteria</taxon>
        <taxon>Pseudomonadati</taxon>
        <taxon>Pseudomonadota</taxon>
        <taxon>Alphaproteobacteria</taxon>
        <taxon>Hyphomicrobiales</taxon>
        <taxon>Aurantimonadaceae</taxon>
        <taxon>Jiella</taxon>
    </lineage>
</organism>
<reference evidence="4" key="1">
    <citation type="submission" date="2022-12" db="EMBL/GenBank/DDBJ databases">
        <title>Jiella pelagia sp. nov., isolated from phosphonate enriched culture of Northwest Pacific surface seawater.</title>
        <authorList>
            <person name="Shin D.Y."/>
            <person name="Hwang C.Y."/>
        </authorList>
    </citation>
    <scope>NUCLEOTIDE SEQUENCE</scope>
    <source>
        <strain evidence="4">HL-NP1</strain>
    </source>
</reference>
<sequence length="502" mass="52856">MDGERTPRIAVGGFRHETNTFAATMADVDAFERGSSWPPLLEGDAIIEATRHGNLAVCGFVEEAERLGWSIVPTLWCAALPSAHVTEDAFEHVAVRLVQAVTAALPLDGVCLDLHGAMVAEHLDDGDGELLARLREVVGPHVPLVASLDFHGNVSPAMVECADALVACRTYPHIDMAETGRRGARLLHPMLSGIRYAKSFHQLPFLIPLAWQSTQSEPNASIYRMAAELESETVVSASFLCGFPAADTADCGPSILAYAETQAAADTVAARISRKVCAARFAYAGRTYEPLEAVGEALRLGGGKLRPVIIADIQDNPDAGSDSNTMGMLKALIEVGAERAAIGLIYDPTVAQLAHEAGVGATITGALGGAKGVVGDSPYAGAFEVAALSDGEFQAKGSFNGGDRMRLGPSACLKVGGVSIVVVSRKHEMVDREMFRFVGIEPEEQSILVVKSTVHFRTDFAAIASAILIATAPGPIPLSPAALPFTKLRRGIDLSPTGPAFV</sequence>
<feature type="domain" description="Microcystin LR degradation protein MlrC C-terminal" evidence="2">
    <location>
        <begin position="310"/>
        <end position="487"/>
    </location>
</feature>
<keyword evidence="1" id="KW-0479">Metal-binding</keyword>
<evidence type="ECO:0000256" key="1">
    <source>
        <dbReference type="PIRNR" id="PIRNR012702"/>
    </source>
</evidence>
<comment type="function">
    <text evidence="1">Involved in peptidolytic degradation of cyclic heptapeptide hepatotoxin microcystin (MC).</text>
</comment>
<dbReference type="InterPro" id="IPR010799">
    <property type="entry name" value="MlrC_C"/>
</dbReference>
<gene>
    <name evidence="4" type="ORF">OH818_05595</name>
</gene>
<accession>A0ABY7C4Y8</accession>
<dbReference type="EMBL" id="CP114029">
    <property type="protein sequence ID" value="WAP71088.1"/>
    <property type="molecule type" value="Genomic_DNA"/>
</dbReference>
<dbReference type="Pfam" id="PF07171">
    <property type="entry name" value="MlrC_C"/>
    <property type="match status" value="1"/>
</dbReference>
<keyword evidence="1" id="KW-0378">Hydrolase</keyword>
<keyword evidence="1" id="KW-0482">Metalloprotease</keyword>
<dbReference type="InterPro" id="IPR009197">
    <property type="entry name" value="MlrC"/>
</dbReference>
<keyword evidence="1" id="KW-0645">Protease</keyword>
<dbReference type="Proteomes" id="UP001164020">
    <property type="component" value="Chromosome"/>
</dbReference>
<evidence type="ECO:0000313" key="4">
    <source>
        <dbReference type="EMBL" id="WAP71088.1"/>
    </source>
</evidence>
<proteinExistence type="inferred from homology"/>
<dbReference type="Pfam" id="PF07364">
    <property type="entry name" value="DUF1485"/>
    <property type="match status" value="1"/>
</dbReference>
<dbReference type="InterPro" id="IPR015995">
    <property type="entry name" value="MlrC_N"/>
</dbReference>
<feature type="domain" description="Microcystin LR degradation protein MlrC N-terminal" evidence="3">
    <location>
        <begin position="8"/>
        <end position="297"/>
    </location>
</feature>
<comment type="cofactor">
    <cofactor evidence="1">
        <name>Zn(2+)</name>
        <dbReference type="ChEBI" id="CHEBI:29105"/>
    </cofactor>
    <text evidence="1">Binds 1 zinc ion per subunit.</text>
</comment>
<evidence type="ECO:0000259" key="3">
    <source>
        <dbReference type="Pfam" id="PF07364"/>
    </source>
</evidence>
<keyword evidence="5" id="KW-1185">Reference proteome</keyword>
<dbReference type="RefSeq" id="WP_268883633.1">
    <property type="nucleotide sequence ID" value="NZ_CP114029.1"/>
</dbReference>
<comment type="similarity">
    <text evidence="1">Belongs to the peptidase M81 family.</text>
</comment>
<evidence type="ECO:0000259" key="2">
    <source>
        <dbReference type="Pfam" id="PF07171"/>
    </source>
</evidence>
<evidence type="ECO:0000313" key="5">
    <source>
        <dbReference type="Proteomes" id="UP001164020"/>
    </source>
</evidence>
<protein>
    <recommendedName>
        <fullName evidence="1">Microcystinase C</fullName>
        <shortName evidence="1">MlrC</shortName>
    </recommendedName>
</protein>
<dbReference type="PIRSF" id="PIRSF012702">
    <property type="entry name" value="UCP012702"/>
    <property type="match status" value="1"/>
</dbReference>
<name>A0ABY7C4Y8_9HYPH</name>